<keyword evidence="4" id="KW-1185">Reference proteome</keyword>
<comment type="caution">
    <text evidence="3">The sequence shown here is derived from an EMBL/GenBank/DDBJ whole genome shotgun (WGS) entry which is preliminary data.</text>
</comment>
<gene>
    <name evidence="3" type="ORF">ACFY8O_16265</name>
</gene>
<dbReference type="RefSeq" id="WP_387902643.1">
    <property type="nucleotide sequence ID" value="NZ_JBIBEG010000004.1"/>
</dbReference>
<proteinExistence type="predicted"/>
<name>A0ABW6X749_9ACTN</name>
<dbReference type="Pfam" id="PF19609">
    <property type="entry name" value="DUF6114"/>
    <property type="match status" value="1"/>
</dbReference>
<keyword evidence="2" id="KW-0812">Transmembrane</keyword>
<accession>A0ABW6X749</accession>
<keyword evidence="2" id="KW-1133">Transmembrane helix</keyword>
<dbReference type="Proteomes" id="UP001602322">
    <property type="component" value="Unassembled WGS sequence"/>
</dbReference>
<feature type="transmembrane region" description="Helical" evidence="2">
    <location>
        <begin position="39"/>
        <end position="58"/>
    </location>
</feature>
<dbReference type="InterPro" id="IPR046096">
    <property type="entry name" value="DUF6114"/>
</dbReference>
<protein>
    <submittedName>
        <fullName evidence="3">DUF6114 domain-containing protein</fullName>
    </submittedName>
</protein>
<organism evidence="3 4">
    <name type="scientific">Streptomyces argenteolus</name>
    <dbReference type="NCBI Taxonomy" id="67274"/>
    <lineage>
        <taxon>Bacteria</taxon>
        <taxon>Bacillati</taxon>
        <taxon>Actinomycetota</taxon>
        <taxon>Actinomycetes</taxon>
        <taxon>Kitasatosporales</taxon>
        <taxon>Streptomycetaceae</taxon>
        <taxon>Streptomyces</taxon>
    </lineage>
</organism>
<evidence type="ECO:0000313" key="4">
    <source>
        <dbReference type="Proteomes" id="UP001602322"/>
    </source>
</evidence>
<sequence>MPVRSGRRPVAATVCTAASGAELGYFPLADPGLLPVQGTSGATAVMLAFALAGCAVHMWTRPARAAYSGSAAIAFGLLSYPLANLGGFLLGLFLALLGGSLALAWQPPLAHVPTPWEAQTEPVPHTGADAGNSR</sequence>
<reference evidence="3 4" key="1">
    <citation type="submission" date="2024-10" db="EMBL/GenBank/DDBJ databases">
        <title>The Natural Products Discovery Center: Release of the First 8490 Sequenced Strains for Exploring Actinobacteria Biosynthetic Diversity.</title>
        <authorList>
            <person name="Kalkreuter E."/>
            <person name="Kautsar S.A."/>
            <person name="Yang D."/>
            <person name="Bader C.D."/>
            <person name="Teijaro C.N."/>
            <person name="Fluegel L."/>
            <person name="Davis C.M."/>
            <person name="Simpson J.R."/>
            <person name="Lauterbach L."/>
            <person name="Steele A.D."/>
            <person name="Gui C."/>
            <person name="Meng S."/>
            <person name="Li G."/>
            <person name="Viehrig K."/>
            <person name="Ye F."/>
            <person name="Su P."/>
            <person name="Kiefer A.F."/>
            <person name="Nichols A."/>
            <person name="Cepeda A.J."/>
            <person name="Yan W."/>
            <person name="Fan B."/>
            <person name="Jiang Y."/>
            <person name="Adhikari A."/>
            <person name="Zheng C.-J."/>
            <person name="Schuster L."/>
            <person name="Cowan T.M."/>
            <person name="Smanski M.J."/>
            <person name="Chevrette M.G."/>
            <person name="De Carvalho L.P.S."/>
            <person name="Shen B."/>
        </authorList>
    </citation>
    <scope>NUCLEOTIDE SEQUENCE [LARGE SCALE GENOMIC DNA]</scope>
    <source>
        <strain evidence="3 4">NPDC012540</strain>
    </source>
</reference>
<keyword evidence="2" id="KW-0472">Membrane</keyword>
<evidence type="ECO:0000313" key="3">
    <source>
        <dbReference type="EMBL" id="MFF5897472.1"/>
    </source>
</evidence>
<evidence type="ECO:0000256" key="2">
    <source>
        <dbReference type="SAM" id="Phobius"/>
    </source>
</evidence>
<evidence type="ECO:0000256" key="1">
    <source>
        <dbReference type="SAM" id="MobiDB-lite"/>
    </source>
</evidence>
<feature type="region of interest" description="Disordered" evidence="1">
    <location>
        <begin position="114"/>
        <end position="134"/>
    </location>
</feature>
<dbReference type="EMBL" id="JBIBEG010000004">
    <property type="protein sequence ID" value="MFF5897472.1"/>
    <property type="molecule type" value="Genomic_DNA"/>
</dbReference>